<name>A0A552V1T8_9FLAO</name>
<evidence type="ECO:0000313" key="2">
    <source>
        <dbReference type="Proteomes" id="UP000320643"/>
    </source>
</evidence>
<dbReference type="OrthoDB" id="1366546at2"/>
<sequence length="147" mass="17096">MLINKFLYYRQCTFMINRQTMYTYTMTFVSPEPVSDIGAISHSPDASQLVAQKIAQRMLELADFNWTTEYSFDNSLSYLQAPYTISFVVEVRVTLDMLTLQDREAIYKRCFEALVKHEVLLTKSHCIENEDTDKIKCILCFDMQSAA</sequence>
<gene>
    <name evidence="1" type="ORF">FMM05_11530</name>
</gene>
<dbReference type="RefSeq" id="WP_143373534.1">
    <property type="nucleotide sequence ID" value="NZ_VJVZ01000006.1"/>
</dbReference>
<dbReference type="AlphaFoldDB" id="A0A552V1T8"/>
<dbReference type="Proteomes" id="UP000320643">
    <property type="component" value="Unassembled WGS sequence"/>
</dbReference>
<proteinExistence type="predicted"/>
<evidence type="ECO:0000313" key="1">
    <source>
        <dbReference type="EMBL" id="TRW24453.1"/>
    </source>
</evidence>
<dbReference type="EMBL" id="VJVZ01000006">
    <property type="protein sequence ID" value="TRW24453.1"/>
    <property type="molecule type" value="Genomic_DNA"/>
</dbReference>
<comment type="caution">
    <text evidence="1">The sequence shown here is derived from an EMBL/GenBank/DDBJ whole genome shotgun (WGS) entry which is preliminary data.</text>
</comment>
<protein>
    <submittedName>
        <fullName evidence="1">Uncharacterized protein</fullName>
    </submittedName>
</protein>
<keyword evidence="2" id="KW-1185">Reference proteome</keyword>
<reference evidence="1 2" key="1">
    <citation type="submission" date="2019-07" db="EMBL/GenBank/DDBJ databases">
        <title>Flavobacterium sp. nov., isolated from glacier ice.</title>
        <authorList>
            <person name="Liu Q."/>
            <person name="Xin Y.-H."/>
        </authorList>
    </citation>
    <scope>NUCLEOTIDE SEQUENCE [LARGE SCALE GENOMIC DNA]</scope>
    <source>
        <strain evidence="1 2">ZT4R6</strain>
    </source>
</reference>
<organism evidence="1 2">
    <name type="scientific">Flavobacterium zepuense</name>
    <dbReference type="NCBI Taxonomy" id="2593302"/>
    <lineage>
        <taxon>Bacteria</taxon>
        <taxon>Pseudomonadati</taxon>
        <taxon>Bacteroidota</taxon>
        <taxon>Flavobacteriia</taxon>
        <taxon>Flavobacteriales</taxon>
        <taxon>Flavobacteriaceae</taxon>
        <taxon>Flavobacterium</taxon>
    </lineage>
</organism>
<accession>A0A552V1T8</accession>